<dbReference type="InterPro" id="IPR011601">
    <property type="entry name" value="MurB_C"/>
</dbReference>
<keyword evidence="10 16" id="KW-0133">Cell shape</keyword>
<comment type="function">
    <text evidence="2 16">Cell wall formation.</text>
</comment>
<feature type="domain" description="FAD-binding PCMH-type" evidence="18">
    <location>
        <begin position="33"/>
        <end position="241"/>
    </location>
</feature>
<keyword evidence="7 16" id="KW-0285">Flavoprotein</keyword>
<dbReference type="GO" id="GO:0008360">
    <property type="term" value="P:regulation of cell shape"/>
    <property type="evidence" value="ECO:0007669"/>
    <property type="project" value="UniProtKB-KW"/>
</dbReference>
<evidence type="ECO:0000313" key="19">
    <source>
        <dbReference type="EMBL" id="HDQ98918.1"/>
    </source>
</evidence>
<dbReference type="EMBL" id="DSBX01000048">
    <property type="protein sequence ID" value="HDQ98918.1"/>
    <property type="molecule type" value="Genomic_DNA"/>
</dbReference>
<dbReference type="UniPathway" id="UPA00219"/>
<name>A0A7V0XED5_UNCW3</name>
<dbReference type="NCBIfam" id="NF010480">
    <property type="entry name" value="PRK13905.1"/>
    <property type="match status" value="1"/>
</dbReference>
<gene>
    <name evidence="16 19" type="primary">murB</name>
    <name evidence="19" type="ORF">ENN51_01330</name>
</gene>
<keyword evidence="5 16" id="KW-0963">Cytoplasm</keyword>
<evidence type="ECO:0000256" key="2">
    <source>
        <dbReference type="ARBA" id="ARBA00003921"/>
    </source>
</evidence>
<evidence type="ECO:0000256" key="7">
    <source>
        <dbReference type="ARBA" id="ARBA00022630"/>
    </source>
</evidence>
<dbReference type="GO" id="GO:0051301">
    <property type="term" value="P:cell division"/>
    <property type="evidence" value="ECO:0007669"/>
    <property type="project" value="UniProtKB-KW"/>
</dbReference>
<keyword evidence="8 16" id="KW-0274">FAD</keyword>
<dbReference type="PANTHER" id="PTHR21071">
    <property type="entry name" value="UDP-N-ACETYLENOLPYRUVOYLGLUCOSAMINE REDUCTASE"/>
    <property type="match status" value="1"/>
</dbReference>
<dbReference type="PANTHER" id="PTHR21071:SF4">
    <property type="entry name" value="UDP-N-ACETYLENOLPYRUVOYLGLUCOSAMINE REDUCTASE"/>
    <property type="match status" value="1"/>
</dbReference>
<dbReference type="GO" id="GO:0071949">
    <property type="term" value="F:FAD binding"/>
    <property type="evidence" value="ECO:0007669"/>
    <property type="project" value="InterPro"/>
</dbReference>
<dbReference type="EC" id="1.3.1.98" evidence="16"/>
<dbReference type="GO" id="GO:0009252">
    <property type="term" value="P:peptidoglycan biosynthetic process"/>
    <property type="evidence" value="ECO:0007669"/>
    <property type="project" value="UniProtKB-UniRule"/>
</dbReference>
<dbReference type="Proteomes" id="UP000885672">
    <property type="component" value="Unassembled WGS sequence"/>
</dbReference>
<comment type="catalytic activity">
    <reaction evidence="15 16">
        <text>UDP-N-acetyl-alpha-D-muramate + NADP(+) = UDP-N-acetyl-3-O-(1-carboxyvinyl)-alpha-D-glucosamine + NADPH + H(+)</text>
        <dbReference type="Rhea" id="RHEA:12248"/>
        <dbReference type="ChEBI" id="CHEBI:15378"/>
        <dbReference type="ChEBI" id="CHEBI:57783"/>
        <dbReference type="ChEBI" id="CHEBI:58349"/>
        <dbReference type="ChEBI" id="CHEBI:68483"/>
        <dbReference type="ChEBI" id="CHEBI:70757"/>
        <dbReference type="EC" id="1.3.1.98"/>
    </reaction>
</comment>
<dbReference type="InterPro" id="IPR003170">
    <property type="entry name" value="MurB"/>
</dbReference>
<evidence type="ECO:0000256" key="15">
    <source>
        <dbReference type="ARBA" id="ARBA00048914"/>
    </source>
</evidence>
<feature type="active site" evidence="16">
    <location>
        <position position="203"/>
    </location>
</feature>
<keyword evidence="11 16" id="KW-0573">Peptidoglycan synthesis</keyword>
<protein>
    <recommendedName>
        <fullName evidence="16">UDP-N-acetylenolpyruvoylglucosamine reductase</fullName>
        <ecNumber evidence="16">1.3.1.98</ecNumber>
    </recommendedName>
    <alternativeName>
        <fullName evidence="16">UDP-N-acetylmuramate dehydrogenase</fullName>
    </alternativeName>
</protein>
<dbReference type="NCBIfam" id="TIGR00179">
    <property type="entry name" value="murB"/>
    <property type="match status" value="1"/>
</dbReference>
<evidence type="ECO:0000256" key="12">
    <source>
        <dbReference type="ARBA" id="ARBA00023002"/>
    </source>
</evidence>
<feature type="active site" evidence="16">
    <location>
        <position position="317"/>
    </location>
</feature>
<dbReference type="HAMAP" id="MF_00037">
    <property type="entry name" value="MurB"/>
    <property type="match status" value="1"/>
</dbReference>
<comment type="cofactor">
    <cofactor evidence="1 16">
        <name>FAD</name>
        <dbReference type="ChEBI" id="CHEBI:57692"/>
    </cofactor>
</comment>
<proteinExistence type="inferred from homology"/>
<accession>A0A7V0XED5</accession>
<evidence type="ECO:0000256" key="13">
    <source>
        <dbReference type="ARBA" id="ARBA00023306"/>
    </source>
</evidence>
<reference evidence="19" key="1">
    <citation type="journal article" date="2020" name="mSystems">
        <title>Genome- and Community-Level Interaction Insights into Carbon Utilization and Element Cycling Functions of Hydrothermarchaeota in Hydrothermal Sediment.</title>
        <authorList>
            <person name="Zhou Z."/>
            <person name="Liu Y."/>
            <person name="Xu W."/>
            <person name="Pan J."/>
            <person name="Luo Z.H."/>
            <person name="Li M."/>
        </authorList>
    </citation>
    <scope>NUCLEOTIDE SEQUENCE [LARGE SCALE GENOMIC DNA]</scope>
    <source>
        <strain evidence="19">SpSt-1182</strain>
    </source>
</reference>
<evidence type="ECO:0000256" key="10">
    <source>
        <dbReference type="ARBA" id="ARBA00022960"/>
    </source>
</evidence>
<dbReference type="Pfam" id="PF02873">
    <property type="entry name" value="MurB_C"/>
    <property type="match status" value="1"/>
</dbReference>
<dbReference type="Pfam" id="PF01565">
    <property type="entry name" value="FAD_binding_4"/>
    <property type="match status" value="1"/>
</dbReference>
<evidence type="ECO:0000256" key="6">
    <source>
        <dbReference type="ARBA" id="ARBA00022618"/>
    </source>
</evidence>
<evidence type="ECO:0000256" key="3">
    <source>
        <dbReference type="ARBA" id="ARBA00004496"/>
    </source>
</evidence>
<dbReference type="InterPro" id="IPR006094">
    <property type="entry name" value="Oxid_FAD_bind_N"/>
</dbReference>
<evidence type="ECO:0000256" key="5">
    <source>
        <dbReference type="ARBA" id="ARBA00022490"/>
    </source>
</evidence>
<keyword evidence="14 16" id="KW-0961">Cell wall biogenesis/degradation</keyword>
<dbReference type="InterPro" id="IPR016169">
    <property type="entry name" value="FAD-bd_PCMH_sub2"/>
</dbReference>
<feature type="active site" description="Proton donor" evidence="16">
    <location>
        <position position="247"/>
    </location>
</feature>
<dbReference type="GO" id="GO:0005829">
    <property type="term" value="C:cytosol"/>
    <property type="evidence" value="ECO:0007669"/>
    <property type="project" value="TreeGrafter"/>
</dbReference>
<evidence type="ECO:0000256" key="4">
    <source>
        <dbReference type="ARBA" id="ARBA00004752"/>
    </source>
</evidence>
<sequence>MADRRTDTERALAASGAGVRADEPLSRHTTFGIGGPAQYWVEVSSEAELAAVLAVVAVRRMRWWVLGRGSNVLISDQGLPGMVLRLSGELARIEVMVEQGEPQRYRANRVDAGGSKPVLLPADGVLHCGGGAGLDEVATAAEAAGLCGAEFLAGIPGTVGGGLRTNAGAFGRSLSDIVEEVRVMDSDGSSRLLTGAELNRGYRTSVVPEGVIAVRAKLDLVPGVPTPTGEVRSRRREKQPNLPSAGSFFKNPAGEPAGRLIERCGLKGRRVGAAEVSEKHANFIVNTGGTRFADVYGLAQVVKANVEEQTGILLEEEVQVLPGGEHGEVHSDRCN</sequence>
<dbReference type="AlphaFoldDB" id="A0A7V0XED5"/>
<dbReference type="InterPro" id="IPR016166">
    <property type="entry name" value="FAD-bd_PCMH"/>
</dbReference>
<dbReference type="SUPFAM" id="SSF56176">
    <property type="entry name" value="FAD-binding/transporter-associated domain-like"/>
    <property type="match status" value="1"/>
</dbReference>
<dbReference type="Gene3D" id="3.90.78.10">
    <property type="entry name" value="UDP-N-acetylenolpyruvoylglucosamine reductase, C-terminal domain"/>
    <property type="match status" value="1"/>
</dbReference>
<dbReference type="GO" id="GO:0071555">
    <property type="term" value="P:cell wall organization"/>
    <property type="evidence" value="ECO:0007669"/>
    <property type="project" value="UniProtKB-KW"/>
</dbReference>
<dbReference type="InterPro" id="IPR036318">
    <property type="entry name" value="FAD-bd_PCMH-like_sf"/>
</dbReference>
<keyword evidence="13 16" id="KW-0131">Cell cycle</keyword>
<comment type="caution">
    <text evidence="19">The sequence shown here is derived from an EMBL/GenBank/DDBJ whole genome shotgun (WGS) entry which is preliminary data.</text>
</comment>
<dbReference type="InterPro" id="IPR016167">
    <property type="entry name" value="FAD-bd_PCMH_sub1"/>
</dbReference>
<evidence type="ECO:0000259" key="18">
    <source>
        <dbReference type="PROSITE" id="PS51387"/>
    </source>
</evidence>
<comment type="pathway">
    <text evidence="4 16">Cell wall biogenesis; peptidoglycan biosynthesis.</text>
</comment>
<evidence type="ECO:0000256" key="11">
    <source>
        <dbReference type="ARBA" id="ARBA00022984"/>
    </source>
</evidence>
<evidence type="ECO:0000256" key="8">
    <source>
        <dbReference type="ARBA" id="ARBA00022827"/>
    </source>
</evidence>
<evidence type="ECO:0000256" key="17">
    <source>
        <dbReference type="SAM" id="MobiDB-lite"/>
    </source>
</evidence>
<dbReference type="SUPFAM" id="SSF56194">
    <property type="entry name" value="Uridine diphospho-N-Acetylenolpyruvylglucosamine reductase, MurB, C-terminal domain"/>
    <property type="match status" value="1"/>
</dbReference>
<evidence type="ECO:0000256" key="14">
    <source>
        <dbReference type="ARBA" id="ARBA00023316"/>
    </source>
</evidence>
<dbReference type="GO" id="GO:0008762">
    <property type="term" value="F:UDP-N-acetylmuramate dehydrogenase activity"/>
    <property type="evidence" value="ECO:0007669"/>
    <property type="project" value="UniProtKB-UniRule"/>
</dbReference>
<keyword evidence="9 16" id="KW-0521">NADP</keyword>
<evidence type="ECO:0000256" key="16">
    <source>
        <dbReference type="HAMAP-Rule" id="MF_00037"/>
    </source>
</evidence>
<organism evidence="19">
    <name type="scientific">candidate division WOR-3 bacterium</name>
    <dbReference type="NCBI Taxonomy" id="2052148"/>
    <lineage>
        <taxon>Bacteria</taxon>
        <taxon>Bacteria division WOR-3</taxon>
    </lineage>
</organism>
<keyword evidence="12 16" id="KW-0560">Oxidoreductase</keyword>
<keyword evidence="6 16" id="KW-0132">Cell division</keyword>
<dbReference type="InterPro" id="IPR036635">
    <property type="entry name" value="MurB_C_sf"/>
</dbReference>
<dbReference type="Gene3D" id="3.30.43.10">
    <property type="entry name" value="Uridine Diphospho-n-acetylenolpyruvylglucosamine Reductase, domain 2"/>
    <property type="match status" value="1"/>
</dbReference>
<comment type="similarity">
    <text evidence="16">Belongs to the MurB family.</text>
</comment>
<evidence type="ECO:0000256" key="9">
    <source>
        <dbReference type="ARBA" id="ARBA00022857"/>
    </source>
</evidence>
<comment type="subcellular location">
    <subcellularLocation>
        <location evidence="3 16">Cytoplasm</location>
    </subcellularLocation>
</comment>
<feature type="region of interest" description="Disordered" evidence="17">
    <location>
        <begin position="225"/>
        <end position="249"/>
    </location>
</feature>
<evidence type="ECO:0000256" key="1">
    <source>
        <dbReference type="ARBA" id="ARBA00001974"/>
    </source>
</evidence>
<dbReference type="PROSITE" id="PS51387">
    <property type="entry name" value="FAD_PCMH"/>
    <property type="match status" value="1"/>
</dbReference>
<dbReference type="Gene3D" id="3.30.465.10">
    <property type="match status" value="1"/>
</dbReference>